<reference evidence="6" key="1">
    <citation type="journal article" date="2019" name="Int. J. Syst. Evol. Microbiol.">
        <title>The Global Catalogue of Microorganisms (GCM) 10K type strain sequencing project: providing services to taxonomists for standard genome sequencing and annotation.</title>
        <authorList>
            <consortium name="The Broad Institute Genomics Platform"/>
            <consortium name="The Broad Institute Genome Sequencing Center for Infectious Disease"/>
            <person name="Wu L."/>
            <person name="Ma J."/>
        </authorList>
    </citation>
    <scope>NUCLEOTIDE SEQUENCE [LARGE SCALE GENOMIC DNA]</scope>
    <source>
        <strain evidence="6">NBRC 101365</strain>
    </source>
</reference>
<organism evidence="5 6">
    <name type="scientific">Labrys miyagiensis</name>
    <dbReference type="NCBI Taxonomy" id="346912"/>
    <lineage>
        <taxon>Bacteria</taxon>
        <taxon>Pseudomonadati</taxon>
        <taxon>Pseudomonadota</taxon>
        <taxon>Alphaproteobacteria</taxon>
        <taxon>Hyphomicrobiales</taxon>
        <taxon>Xanthobacteraceae</taxon>
        <taxon>Labrys</taxon>
    </lineage>
</organism>
<evidence type="ECO:0000256" key="3">
    <source>
        <dbReference type="ARBA" id="ARBA00022729"/>
    </source>
</evidence>
<keyword evidence="4" id="KW-0574">Periplasm</keyword>
<dbReference type="InterPro" id="IPR006311">
    <property type="entry name" value="TAT_signal"/>
</dbReference>
<keyword evidence="3" id="KW-0732">Signal</keyword>
<dbReference type="RefSeq" id="WP_284314134.1">
    <property type="nucleotide sequence ID" value="NZ_BSPC01000042.1"/>
</dbReference>
<comment type="caution">
    <text evidence="5">The sequence shown here is derived from an EMBL/GenBank/DDBJ whole genome shotgun (WGS) entry which is preliminary data.</text>
</comment>
<comment type="similarity">
    <text evidence="1">Belongs to the bacterial solute-binding protein 1 family.</text>
</comment>
<evidence type="ECO:0000256" key="4">
    <source>
        <dbReference type="ARBA" id="ARBA00022764"/>
    </source>
</evidence>
<dbReference type="EMBL" id="BSPC01000042">
    <property type="protein sequence ID" value="GLS21071.1"/>
    <property type="molecule type" value="Genomic_DNA"/>
</dbReference>
<evidence type="ECO:0000313" key="6">
    <source>
        <dbReference type="Proteomes" id="UP001156882"/>
    </source>
</evidence>
<keyword evidence="2" id="KW-0813">Transport</keyword>
<sequence length="439" mass="47956">MSKVFDRLPGFDVLNRRQLMALAGGAAIAAAFPGLARADDPSITLWHGWTGADNTTALNGVIDIFNKAGAGAQVQPTGYDWDTLFSKWVVSSAAGKAPDLVLFHITELPQFASKGMLRPIDDIIATTKLDLTAVPDAGRQAVTYDGKLYAVPLDVHPLALYYNVDMVKEAGLDPDKPPKTGDEFLEWAKKLTVKDASGKVTRYGFELPNTWATARWTWFSLIYQYGGTFLDDKGLAAVDSEASHKAMQFLVDLIKVHGVTNPEVGGNKGEDAFASKQVAMKFIGPWEVNLRLAQKMNFMTAPLPVIGQKPAAWANAHCMSVSKQRSDANVGPDGIFMKWFFDNFAVPATTVGIIPQNKAARESKDFTGTAQYPYYKAFIEELPYVVFEPLIPQYLSVFSFDKPTPLVTNLQAALSGSKSVDEALKDMKEGLDTQLSKKG</sequence>
<name>A0ABQ6CL53_9HYPH</name>
<dbReference type="Pfam" id="PF13416">
    <property type="entry name" value="SBP_bac_8"/>
    <property type="match status" value="1"/>
</dbReference>
<gene>
    <name evidence="5" type="ORF">GCM10007874_40880</name>
</gene>
<dbReference type="SUPFAM" id="SSF53850">
    <property type="entry name" value="Periplasmic binding protein-like II"/>
    <property type="match status" value="1"/>
</dbReference>
<dbReference type="CDD" id="cd14748">
    <property type="entry name" value="PBP2_UgpB"/>
    <property type="match status" value="1"/>
</dbReference>
<dbReference type="Proteomes" id="UP001156882">
    <property type="component" value="Unassembled WGS sequence"/>
</dbReference>
<evidence type="ECO:0000256" key="1">
    <source>
        <dbReference type="ARBA" id="ARBA00008520"/>
    </source>
</evidence>
<protein>
    <submittedName>
        <fullName evidence="5">Sugar ABC transporter substrate-binding protein</fullName>
    </submittedName>
</protein>
<evidence type="ECO:0000256" key="2">
    <source>
        <dbReference type="ARBA" id="ARBA00022448"/>
    </source>
</evidence>
<dbReference type="PANTHER" id="PTHR30061:SF50">
    <property type="entry name" value="MALTOSE_MALTODEXTRIN-BINDING PERIPLASMIC PROTEIN"/>
    <property type="match status" value="1"/>
</dbReference>
<dbReference type="PROSITE" id="PS51318">
    <property type="entry name" value="TAT"/>
    <property type="match status" value="1"/>
</dbReference>
<dbReference type="Gene3D" id="3.40.190.10">
    <property type="entry name" value="Periplasmic binding protein-like II"/>
    <property type="match status" value="1"/>
</dbReference>
<accession>A0ABQ6CL53</accession>
<dbReference type="PANTHER" id="PTHR30061">
    <property type="entry name" value="MALTOSE-BINDING PERIPLASMIC PROTEIN"/>
    <property type="match status" value="1"/>
</dbReference>
<dbReference type="InterPro" id="IPR006059">
    <property type="entry name" value="SBP"/>
</dbReference>
<proteinExistence type="inferred from homology"/>
<evidence type="ECO:0000313" key="5">
    <source>
        <dbReference type="EMBL" id="GLS21071.1"/>
    </source>
</evidence>
<keyword evidence="6" id="KW-1185">Reference proteome</keyword>